<name>A0AAV0AZ73_PHAPC</name>
<dbReference type="AlphaFoldDB" id="A0AAV0AZ73"/>
<keyword evidence="1" id="KW-0732">Signal</keyword>
<protein>
    <submittedName>
        <fullName evidence="2">Uncharacterized protein</fullName>
    </submittedName>
</protein>
<dbReference type="Proteomes" id="UP001153365">
    <property type="component" value="Unassembled WGS sequence"/>
</dbReference>
<accession>A0AAV0AZ73</accession>
<feature type="chain" id="PRO_5043784835" evidence="1">
    <location>
        <begin position="20"/>
        <end position="114"/>
    </location>
</feature>
<evidence type="ECO:0000313" key="3">
    <source>
        <dbReference type="Proteomes" id="UP001153365"/>
    </source>
</evidence>
<feature type="signal peptide" evidence="1">
    <location>
        <begin position="1"/>
        <end position="19"/>
    </location>
</feature>
<reference evidence="2" key="1">
    <citation type="submission" date="2022-06" db="EMBL/GenBank/DDBJ databases">
        <authorList>
            <consortium name="SYNGENTA / RWTH Aachen University"/>
        </authorList>
    </citation>
    <scope>NUCLEOTIDE SEQUENCE</scope>
</reference>
<evidence type="ECO:0000313" key="2">
    <source>
        <dbReference type="EMBL" id="CAH7673587.1"/>
    </source>
</evidence>
<gene>
    <name evidence="2" type="ORF">PPACK8108_LOCUS8459</name>
</gene>
<sequence>MKLLTVLLEAGLFRAGCWAKAALAYDSSPRKDKTRLKQRITEVLLKFGLEKAKFCEPKDLFGIDERPQSVLAINLGKNLKTATTDLITDFKLGIQRFNDLDNLLVPLELKDGWH</sequence>
<dbReference type="EMBL" id="CALTRL010001749">
    <property type="protein sequence ID" value="CAH7673587.1"/>
    <property type="molecule type" value="Genomic_DNA"/>
</dbReference>
<comment type="caution">
    <text evidence="2">The sequence shown here is derived from an EMBL/GenBank/DDBJ whole genome shotgun (WGS) entry which is preliminary data.</text>
</comment>
<evidence type="ECO:0000256" key="1">
    <source>
        <dbReference type="SAM" id="SignalP"/>
    </source>
</evidence>
<organism evidence="2 3">
    <name type="scientific">Phakopsora pachyrhizi</name>
    <name type="common">Asian soybean rust disease fungus</name>
    <dbReference type="NCBI Taxonomy" id="170000"/>
    <lineage>
        <taxon>Eukaryota</taxon>
        <taxon>Fungi</taxon>
        <taxon>Dikarya</taxon>
        <taxon>Basidiomycota</taxon>
        <taxon>Pucciniomycotina</taxon>
        <taxon>Pucciniomycetes</taxon>
        <taxon>Pucciniales</taxon>
        <taxon>Phakopsoraceae</taxon>
        <taxon>Phakopsora</taxon>
    </lineage>
</organism>
<proteinExistence type="predicted"/>
<keyword evidence="3" id="KW-1185">Reference proteome</keyword>